<name>A0A8J8P750_HALGN</name>
<proteinExistence type="predicted"/>
<keyword evidence="1" id="KW-1133">Transmembrane helix</keyword>
<comment type="caution">
    <text evidence="2">The sequence shown here is derived from an EMBL/GenBank/DDBJ whole genome shotgun (WGS) entry which is preliminary data.</text>
</comment>
<dbReference type="Proteomes" id="UP000785679">
    <property type="component" value="Unassembled WGS sequence"/>
</dbReference>
<keyword evidence="1" id="KW-0472">Membrane</keyword>
<accession>A0A8J8P750</accession>
<protein>
    <submittedName>
        <fullName evidence="2">Uncharacterized protein</fullName>
    </submittedName>
</protein>
<dbReference type="EMBL" id="RRYP01000857">
    <property type="protein sequence ID" value="TNV86741.1"/>
    <property type="molecule type" value="Genomic_DNA"/>
</dbReference>
<keyword evidence="3" id="KW-1185">Reference proteome</keyword>
<keyword evidence="1" id="KW-0812">Transmembrane</keyword>
<feature type="transmembrane region" description="Helical" evidence="1">
    <location>
        <begin position="42"/>
        <end position="62"/>
    </location>
</feature>
<evidence type="ECO:0000313" key="3">
    <source>
        <dbReference type="Proteomes" id="UP000785679"/>
    </source>
</evidence>
<evidence type="ECO:0000256" key="1">
    <source>
        <dbReference type="SAM" id="Phobius"/>
    </source>
</evidence>
<evidence type="ECO:0000313" key="2">
    <source>
        <dbReference type="EMBL" id="TNV86741.1"/>
    </source>
</evidence>
<dbReference type="AlphaFoldDB" id="A0A8J8P750"/>
<organism evidence="2 3">
    <name type="scientific">Halteria grandinella</name>
    <dbReference type="NCBI Taxonomy" id="5974"/>
    <lineage>
        <taxon>Eukaryota</taxon>
        <taxon>Sar</taxon>
        <taxon>Alveolata</taxon>
        <taxon>Ciliophora</taxon>
        <taxon>Intramacronucleata</taxon>
        <taxon>Spirotrichea</taxon>
        <taxon>Stichotrichia</taxon>
        <taxon>Sporadotrichida</taxon>
        <taxon>Halteriidae</taxon>
        <taxon>Halteria</taxon>
    </lineage>
</organism>
<gene>
    <name evidence="2" type="ORF">FGO68_gene2049</name>
</gene>
<reference evidence="2" key="1">
    <citation type="submission" date="2019-06" db="EMBL/GenBank/DDBJ databases">
        <authorList>
            <person name="Zheng W."/>
        </authorList>
    </citation>
    <scope>NUCLEOTIDE SEQUENCE</scope>
    <source>
        <strain evidence="2">QDHG01</strain>
    </source>
</reference>
<sequence length="86" mass="9602">MKMAPVDIILEEWFNIQRKNSKATSPEYASTGYETKTFTANASTLIMGVFGLIGLIVLTYLLKQISKKIQMQDCNLLTILQSSKAV</sequence>